<dbReference type="EMBL" id="FNDE01000002">
    <property type="protein sequence ID" value="SDG76272.1"/>
    <property type="molecule type" value="Genomic_DNA"/>
</dbReference>
<dbReference type="PROSITE" id="PS01124">
    <property type="entry name" value="HTH_ARAC_FAMILY_2"/>
    <property type="match status" value="1"/>
</dbReference>
<evidence type="ECO:0000256" key="1">
    <source>
        <dbReference type="ARBA" id="ARBA00023015"/>
    </source>
</evidence>
<evidence type="ECO:0000256" key="2">
    <source>
        <dbReference type="ARBA" id="ARBA00023163"/>
    </source>
</evidence>
<sequence>MGALTLRDIVDVEVLQEVQDRFADATGFAVIIGDEQGNPITRPSNFTSFCSYIRSCPEGLRRCILSDERVGILVAKKGRPVIHRCHSGLVDLAAPIIHNEKYLGAVLCGQVLMTGHEEEQLQNVYQNISELPEGKAMMVRVLGRYEEDKILFEVEGNGKGMPDIRLEDMLSTIQRHAVGHTTGIGIYNIHRRLQCQFGEQYGFPDSNYFSRIFRKREGIAPTEYRKWQRTITVLPTYQFQNSLF</sequence>
<gene>
    <name evidence="4" type="ORF">SAMN04489735_1002179</name>
</gene>
<dbReference type="RefSeq" id="WP_091259812.1">
    <property type="nucleotide sequence ID" value="NZ_FNDE01000002.1"/>
</dbReference>
<dbReference type="Pfam" id="PF00165">
    <property type="entry name" value="HTH_AraC"/>
    <property type="match status" value="1"/>
</dbReference>
<organism evidence="4 5">
    <name type="scientific">Aneurinibacillus thermoaerophilus</name>
    <dbReference type="NCBI Taxonomy" id="143495"/>
    <lineage>
        <taxon>Bacteria</taxon>
        <taxon>Bacillati</taxon>
        <taxon>Bacillota</taxon>
        <taxon>Bacilli</taxon>
        <taxon>Bacillales</taxon>
        <taxon>Paenibacillaceae</taxon>
        <taxon>Aneurinibacillus group</taxon>
        <taxon>Aneurinibacillus</taxon>
    </lineage>
</organism>
<dbReference type="InterPro" id="IPR009057">
    <property type="entry name" value="Homeodomain-like_sf"/>
</dbReference>
<evidence type="ECO:0000313" key="5">
    <source>
        <dbReference type="Proteomes" id="UP000198956"/>
    </source>
</evidence>
<accession>A0A1G7WWF4</accession>
<dbReference type="GO" id="GO:0043565">
    <property type="term" value="F:sequence-specific DNA binding"/>
    <property type="evidence" value="ECO:0007669"/>
    <property type="project" value="InterPro"/>
</dbReference>
<dbReference type="GO" id="GO:0003700">
    <property type="term" value="F:DNA-binding transcription factor activity"/>
    <property type="evidence" value="ECO:0007669"/>
    <property type="project" value="InterPro"/>
</dbReference>
<protein>
    <submittedName>
        <fullName evidence="4">Regulatory helix-turn-helix protein, AraC family</fullName>
    </submittedName>
</protein>
<feature type="domain" description="HTH araC/xylS-type" evidence="3">
    <location>
        <begin position="196"/>
        <end position="227"/>
    </location>
</feature>
<dbReference type="AlphaFoldDB" id="A0A1G7WWF4"/>
<dbReference type="Pfam" id="PF10114">
    <property type="entry name" value="PocR"/>
    <property type="match status" value="1"/>
</dbReference>
<keyword evidence="2" id="KW-0804">Transcription</keyword>
<reference evidence="4 5" key="1">
    <citation type="submission" date="2016-10" db="EMBL/GenBank/DDBJ databases">
        <authorList>
            <person name="de Groot N.N."/>
        </authorList>
    </citation>
    <scope>NUCLEOTIDE SEQUENCE [LARGE SCALE GENOMIC DNA]</scope>
    <source>
        <strain evidence="4 5">L 420-91</strain>
    </source>
</reference>
<dbReference type="OrthoDB" id="9776552at2"/>
<dbReference type="InterPro" id="IPR018060">
    <property type="entry name" value="HTH_AraC"/>
</dbReference>
<dbReference type="Gene3D" id="1.10.10.60">
    <property type="entry name" value="Homeodomain-like"/>
    <property type="match status" value="1"/>
</dbReference>
<dbReference type="InterPro" id="IPR018771">
    <property type="entry name" value="PocR_dom"/>
</dbReference>
<dbReference type="Proteomes" id="UP000198956">
    <property type="component" value="Unassembled WGS sequence"/>
</dbReference>
<evidence type="ECO:0000313" key="4">
    <source>
        <dbReference type="EMBL" id="SDG76272.1"/>
    </source>
</evidence>
<name>A0A1G7WWF4_ANETH</name>
<keyword evidence="1" id="KW-0805">Transcription regulation</keyword>
<proteinExistence type="predicted"/>
<dbReference type="SUPFAM" id="SSF46689">
    <property type="entry name" value="Homeodomain-like"/>
    <property type="match status" value="1"/>
</dbReference>
<evidence type="ECO:0000259" key="3">
    <source>
        <dbReference type="PROSITE" id="PS01124"/>
    </source>
</evidence>